<dbReference type="Pfam" id="PF00135">
    <property type="entry name" value="COesterase"/>
    <property type="match status" value="2"/>
</dbReference>
<dbReference type="Proteomes" id="UP001497472">
    <property type="component" value="Unassembled WGS sequence"/>
</dbReference>
<evidence type="ECO:0000256" key="2">
    <source>
        <dbReference type="ARBA" id="ARBA00022487"/>
    </source>
</evidence>
<evidence type="ECO:0000256" key="1">
    <source>
        <dbReference type="ARBA" id="ARBA00005964"/>
    </source>
</evidence>
<dbReference type="SUPFAM" id="SSF53474">
    <property type="entry name" value="alpha/beta-Hydrolases"/>
    <property type="match status" value="2"/>
</dbReference>
<dbReference type="AlphaFoldDB" id="A0AAV1JV10"/>
<keyword evidence="3" id="KW-0378">Hydrolase</keyword>
<keyword evidence="9" id="KW-1185">Reference proteome</keyword>
<dbReference type="EMBL" id="CAVLEF010000144">
    <property type="protein sequence ID" value="CAK1552468.1"/>
    <property type="molecule type" value="Genomic_DNA"/>
</dbReference>
<keyword evidence="2" id="KW-0719">Serine esterase</keyword>
<evidence type="ECO:0000256" key="6">
    <source>
        <dbReference type="SAM" id="SignalP"/>
    </source>
</evidence>
<keyword evidence="4" id="KW-1015">Disulfide bond</keyword>
<dbReference type="FunFam" id="3.40.50.1820:FF:000092">
    <property type="entry name" value="Carboxylic ester hydrolase"/>
    <property type="match status" value="2"/>
</dbReference>
<dbReference type="InterPro" id="IPR019826">
    <property type="entry name" value="Carboxylesterase_B_AS"/>
</dbReference>
<evidence type="ECO:0000256" key="4">
    <source>
        <dbReference type="ARBA" id="ARBA00023157"/>
    </source>
</evidence>
<sequence length="1100" mass="124593">MAGAKLFVCIVTYCILMAECHHSKEPHQKPMVTVKEGRLRGTVGTIYDGSTYFSFKGIPYAEAPVGRHRFQSDPLPPKPWQGVRDASQHGPICTQYDFTVSQYFEGSEQCLFVNIYTKSLQPQAKIPVMVFIHGGSYMSGSGNSDTFSPDLLLEHNVIFATINYRLELLGFLSVDTPEVPGSGGMKDTVAALRWIKENIAKFGGDPDNITIFGESSGASSVTYLMMAPSAKGLFSKVIAQSGTCFEDWAQARNMKERAFRAAKVLGKDTNDVGELLEFFRGLPALNLTNLTEKTLTEEEQYRGLPEQFIPVIEKKFRGVEPFMDEDPVQKVLKGRVNRVPIMLGYNSGEGISIISEEIKKLDVKNRNVSYFVPRSVVEVVSQEKAKEFGERIQRFYGGDKGITKDNPGIVRDVLTDTNFAYNTHRFAYMYSKYAPVYMYRFNYETDLNVIKRYSSYKDLAGVSHADDLFYLFYNNLNKDVYDSQPKLRDIAYEVTKLWTDFAKYGNPTPDGSLGVDWQPYTASGKEYYNIQEKYSVGHYADRDRIEFWNQIYKEAGLPHIKGGQQAPIVSVEQGRLRGTIERIYSGSSYFSFKGITYAEAPIGKDRFKSPLPPKPWIGIREAKEHGPICAQLNTTTLDTIGSEQCLFLNVYTKSIDPRSKLPVLVFIHGGSFMFGSGNSDTFSPDLLIQHDVIFVTINYRQELLGYLSLYIPEVPGNAGMRDQIMALRWIKENIARFGGDPDNVTIFGESSGAAAVTYLIVSPMGKGLFNKAIVESGVCLQDWAQGRDMRPRAFRAGKVLGKDTKYVAELLKHLRSLPSGSLSNLPDRTMTDEEKLRGLPERFVPVVEKKFPEVEAFIDEDPVQILIDGKANTVPLMLGYNSGEGISIISYEVPRLEVKNANLSLFVPRDIAERVSLDKMQDMGRRIKEFYAGKGNFSENDPEVIRDMATNIHFAYNTHRFAYLYKRKNNPVYMYKFNYDTDLNILKNVFNPAYKHLEGATHGDELFYLFYNALNKAVLDGQPKLRDITYRLTKMWTNFAKTGNPTPDDDLGIKWPQYTRLRKEYLTLQENSVAGFYADRTQMDFWNQLYKEAGLAFIED</sequence>
<name>A0AAV1JV10_9NEOP</name>
<dbReference type="GO" id="GO:0052689">
    <property type="term" value="F:carboxylic ester hydrolase activity"/>
    <property type="evidence" value="ECO:0007669"/>
    <property type="project" value="UniProtKB-KW"/>
</dbReference>
<feature type="signal peptide" evidence="6">
    <location>
        <begin position="1"/>
        <end position="20"/>
    </location>
</feature>
<organism evidence="8 9">
    <name type="scientific">Leptosia nina</name>
    <dbReference type="NCBI Taxonomy" id="320188"/>
    <lineage>
        <taxon>Eukaryota</taxon>
        <taxon>Metazoa</taxon>
        <taxon>Ecdysozoa</taxon>
        <taxon>Arthropoda</taxon>
        <taxon>Hexapoda</taxon>
        <taxon>Insecta</taxon>
        <taxon>Pterygota</taxon>
        <taxon>Neoptera</taxon>
        <taxon>Endopterygota</taxon>
        <taxon>Lepidoptera</taxon>
        <taxon>Glossata</taxon>
        <taxon>Ditrysia</taxon>
        <taxon>Papilionoidea</taxon>
        <taxon>Pieridae</taxon>
        <taxon>Pierinae</taxon>
        <taxon>Leptosia</taxon>
    </lineage>
</organism>
<dbReference type="PANTHER" id="PTHR11559">
    <property type="entry name" value="CARBOXYLESTERASE"/>
    <property type="match status" value="1"/>
</dbReference>
<gene>
    <name evidence="8" type="ORF">LNINA_LOCUS11512</name>
</gene>
<protein>
    <recommendedName>
        <fullName evidence="7">Carboxylesterase type B domain-containing protein</fullName>
    </recommendedName>
</protein>
<evidence type="ECO:0000256" key="5">
    <source>
        <dbReference type="ARBA" id="ARBA00023180"/>
    </source>
</evidence>
<evidence type="ECO:0000256" key="3">
    <source>
        <dbReference type="ARBA" id="ARBA00022801"/>
    </source>
</evidence>
<keyword evidence="5" id="KW-0325">Glycoprotein</keyword>
<evidence type="ECO:0000313" key="9">
    <source>
        <dbReference type="Proteomes" id="UP001497472"/>
    </source>
</evidence>
<dbReference type="Gene3D" id="3.40.50.1820">
    <property type="entry name" value="alpha/beta hydrolase"/>
    <property type="match status" value="2"/>
</dbReference>
<dbReference type="InterPro" id="IPR002018">
    <property type="entry name" value="CarbesteraseB"/>
</dbReference>
<dbReference type="PROSITE" id="PS00122">
    <property type="entry name" value="CARBOXYLESTERASE_B_1"/>
    <property type="match status" value="2"/>
</dbReference>
<feature type="chain" id="PRO_5043337224" description="Carboxylesterase type B domain-containing protein" evidence="6">
    <location>
        <begin position="21"/>
        <end position="1100"/>
    </location>
</feature>
<reference evidence="8 9" key="1">
    <citation type="submission" date="2023-11" db="EMBL/GenBank/DDBJ databases">
        <authorList>
            <person name="Okamura Y."/>
        </authorList>
    </citation>
    <scope>NUCLEOTIDE SEQUENCE [LARGE SCALE GENOMIC DNA]</scope>
</reference>
<comment type="similarity">
    <text evidence="1">Belongs to the type-B carboxylesterase/lipase family.</text>
</comment>
<evidence type="ECO:0000313" key="8">
    <source>
        <dbReference type="EMBL" id="CAK1552468.1"/>
    </source>
</evidence>
<keyword evidence="6" id="KW-0732">Signal</keyword>
<comment type="caution">
    <text evidence="8">The sequence shown here is derived from an EMBL/GenBank/DDBJ whole genome shotgun (WGS) entry which is preliminary data.</text>
</comment>
<feature type="domain" description="Carboxylesterase type B" evidence="7">
    <location>
        <begin position="566"/>
        <end position="1086"/>
    </location>
</feature>
<evidence type="ECO:0000259" key="7">
    <source>
        <dbReference type="Pfam" id="PF00135"/>
    </source>
</evidence>
<dbReference type="InterPro" id="IPR050309">
    <property type="entry name" value="Type-B_Carboxylest/Lipase"/>
</dbReference>
<accession>A0AAV1JV10</accession>
<proteinExistence type="inferred from homology"/>
<feature type="domain" description="Carboxylesterase type B" evidence="7">
    <location>
        <begin position="29"/>
        <end position="548"/>
    </location>
</feature>
<dbReference type="InterPro" id="IPR029058">
    <property type="entry name" value="AB_hydrolase_fold"/>
</dbReference>